<feature type="region of interest" description="Disordered" evidence="3">
    <location>
        <begin position="592"/>
        <end position="682"/>
    </location>
</feature>
<dbReference type="EMBL" id="JAESVG020000002">
    <property type="protein sequence ID" value="KAG8630286.1"/>
    <property type="molecule type" value="Genomic_DNA"/>
</dbReference>
<feature type="compositionally biased region" description="Basic and acidic residues" evidence="3">
    <location>
        <begin position="865"/>
        <end position="893"/>
    </location>
</feature>
<dbReference type="InterPro" id="IPR001452">
    <property type="entry name" value="SH3_domain"/>
</dbReference>
<dbReference type="Pfam" id="PF00169">
    <property type="entry name" value="PH"/>
    <property type="match status" value="1"/>
</dbReference>
<evidence type="ECO:0000256" key="2">
    <source>
        <dbReference type="PROSITE-ProRule" id="PRU00192"/>
    </source>
</evidence>
<feature type="compositionally biased region" description="Polar residues" evidence="3">
    <location>
        <begin position="335"/>
        <end position="347"/>
    </location>
</feature>
<dbReference type="FunFam" id="1.10.150.50:FF:000082">
    <property type="entry name" value="Polarized growth protein boi2"/>
    <property type="match status" value="1"/>
</dbReference>
<dbReference type="AlphaFoldDB" id="A0A8K0PHP9"/>
<dbReference type="InterPro" id="IPR011993">
    <property type="entry name" value="PH-like_dom_sf"/>
</dbReference>
<feature type="compositionally biased region" description="Polar residues" evidence="3">
    <location>
        <begin position="596"/>
        <end position="613"/>
    </location>
</feature>
<feature type="compositionally biased region" description="Basic and acidic residues" evidence="3">
    <location>
        <begin position="91"/>
        <end position="104"/>
    </location>
</feature>
<evidence type="ECO:0000256" key="3">
    <source>
        <dbReference type="SAM" id="MobiDB-lite"/>
    </source>
</evidence>
<feature type="region of interest" description="Disordered" evidence="3">
    <location>
        <begin position="154"/>
        <end position="174"/>
    </location>
</feature>
<dbReference type="PROSITE" id="PS50105">
    <property type="entry name" value="SAM_DOMAIN"/>
    <property type="match status" value="1"/>
</dbReference>
<evidence type="ECO:0000313" key="7">
    <source>
        <dbReference type="EMBL" id="KAG8630286.1"/>
    </source>
</evidence>
<reference evidence="7" key="1">
    <citation type="submission" date="2021-07" db="EMBL/GenBank/DDBJ databases">
        <title>Elsinoe batatas strain:CRI-CJ2 Genome sequencing and assembly.</title>
        <authorList>
            <person name="Huang L."/>
        </authorList>
    </citation>
    <scope>NUCLEOTIDE SEQUENCE</scope>
    <source>
        <strain evidence="7">CRI-CJ2</strain>
    </source>
</reference>
<feature type="compositionally biased region" description="Low complexity" evidence="3">
    <location>
        <begin position="614"/>
        <end position="628"/>
    </location>
</feature>
<dbReference type="PANTHER" id="PTHR12092:SF16">
    <property type="entry name" value="PH DOMAIN-CONTAINING PROTEIN"/>
    <property type="match status" value="1"/>
</dbReference>
<dbReference type="SUPFAM" id="SSF50044">
    <property type="entry name" value="SH3-domain"/>
    <property type="match status" value="1"/>
</dbReference>
<feature type="region of interest" description="Disordered" evidence="3">
    <location>
        <begin position="861"/>
        <end position="900"/>
    </location>
</feature>
<dbReference type="Pfam" id="PF07647">
    <property type="entry name" value="SAM_2"/>
    <property type="match status" value="1"/>
</dbReference>
<dbReference type="SMART" id="SM00326">
    <property type="entry name" value="SH3"/>
    <property type="match status" value="1"/>
</dbReference>
<dbReference type="InterPro" id="IPR036028">
    <property type="entry name" value="SH3-like_dom_sf"/>
</dbReference>
<feature type="region of interest" description="Disordered" evidence="3">
    <location>
        <begin position="78"/>
        <end position="104"/>
    </location>
</feature>
<feature type="domain" description="SAM" evidence="6">
    <location>
        <begin position="204"/>
        <end position="270"/>
    </location>
</feature>
<dbReference type="CDD" id="cd09535">
    <property type="entry name" value="SAM_BOI-like_fungal"/>
    <property type="match status" value="1"/>
</dbReference>
<dbReference type="Gene3D" id="1.10.150.50">
    <property type="entry name" value="Transcription Factor, Ets-1"/>
    <property type="match status" value="1"/>
</dbReference>
<organism evidence="7 8">
    <name type="scientific">Elsinoe batatas</name>
    <dbReference type="NCBI Taxonomy" id="2601811"/>
    <lineage>
        <taxon>Eukaryota</taxon>
        <taxon>Fungi</taxon>
        <taxon>Dikarya</taxon>
        <taxon>Ascomycota</taxon>
        <taxon>Pezizomycotina</taxon>
        <taxon>Dothideomycetes</taxon>
        <taxon>Dothideomycetidae</taxon>
        <taxon>Myriangiales</taxon>
        <taxon>Elsinoaceae</taxon>
        <taxon>Elsinoe</taxon>
    </lineage>
</organism>
<feature type="compositionally biased region" description="Polar residues" evidence="3">
    <location>
        <begin position="480"/>
        <end position="495"/>
    </location>
</feature>
<dbReference type="InterPro" id="IPR001660">
    <property type="entry name" value="SAM"/>
</dbReference>
<dbReference type="SMART" id="SM00454">
    <property type="entry name" value="SAM"/>
    <property type="match status" value="1"/>
</dbReference>
<keyword evidence="1 2" id="KW-0728">SH3 domain</keyword>
<dbReference type="InterPro" id="IPR001849">
    <property type="entry name" value="PH_domain"/>
</dbReference>
<dbReference type="InterPro" id="IPR037370">
    <property type="entry name" value="Pleckstrin"/>
</dbReference>
<feature type="compositionally biased region" description="Polar residues" evidence="3">
    <location>
        <begin position="411"/>
        <end position="420"/>
    </location>
</feature>
<dbReference type="Gene3D" id="2.30.30.40">
    <property type="entry name" value="SH3 Domains"/>
    <property type="match status" value="1"/>
</dbReference>
<dbReference type="GO" id="GO:0030036">
    <property type="term" value="P:actin cytoskeleton organization"/>
    <property type="evidence" value="ECO:0007669"/>
    <property type="project" value="TreeGrafter"/>
</dbReference>
<comment type="caution">
    <text evidence="7">The sequence shown here is derived from an EMBL/GenBank/DDBJ whole genome shotgun (WGS) entry which is preliminary data.</text>
</comment>
<dbReference type="Pfam" id="PF14604">
    <property type="entry name" value="SH3_9"/>
    <property type="match status" value="1"/>
</dbReference>
<feature type="region of interest" description="Disordered" evidence="3">
    <location>
        <begin position="456"/>
        <end position="495"/>
    </location>
</feature>
<feature type="region of interest" description="Disordered" evidence="3">
    <location>
        <begin position="335"/>
        <end position="363"/>
    </location>
</feature>
<evidence type="ECO:0008006" key="9">
    <source>
        <dbReference type="Google" id="ProtNLM"/>
    </source>
</evidence>
<sequence>MMMARHGTDPQQVPPGSTLIVIHDFVARSPDELSLSKGDRIELIERDDDFGDGWFLGKHLANGNTGLFPEVYTRPAPKGVPGARSPGLGKLGEEGHKRAGSEDLPVKTGAQQGLENVRSSAPEALHSTSVITSQNPVMNETLDVIKEHINDMNTPRQSLNRGPSHDSASIYPPSVSDNRASYIRGHETDDEDTHLHTEKEVLTWTPNRVAEYLEDQGVERQHCEVFKDQEISGEVLLNMEQSSIFIKEFDLGSVGRRLKTWQKVKALQDEVRAAAAPTVPRSISNYSAGGDESVDGALIDPARQRSSSMATTNSYLSPNMQQGQKMQAGTAIRSNTIPFPTHSTSPQPASPLAGRPGIGESRPSAQNIRAMQHTRRHSSLGSDISMQRVMVPPGAQAPGAAAKPSHERVRSTSGFDTSQAKRASKFGHAYSLSSGSHVSQAPTDWALGPMGSPNDLDRGYFSGNEVDKRNNRRSVLQKKSIASASHSRNPSETTDNIRASYQSQPKMDSPLSSTVVSTGIFSKMKSNRSASSPKTFGKTFSKDVPTSPVVTRLDYDQRSPAFHGSEASSTGHSPSAGTFSFFSKPKATGLRVASDSVATSEKSNNTSKPSPLNSPTRTGSTTPSTETRSINDPAKSDPSRLSTGSSQNLGQPVTVLPAPRTRPRARSKKLTSAYTRGLEKKSPRDQMIGADYSGWMKKKSASLVGTWRPRLFVLRGRRLSYYYSENDTEEKGLIDISGHRVLPAENDRMTGLHATLTGAKSPQTPVPDSSASLTTSAAADLAAGKAGGPDADEGLFIFKLVPPRQGMSKAVNFTKPVVHYFAVGSRQEGRLWMAALMKATIDYDASGRVTTSYNQPTISLKKARERKERPPALREGEGREGKEGMGRETREDSVGGGGMLDVEVGRGLGIEVEREWEGEKEVVGGATG</sequence>
<proteinExistence type="predicted"/>
<accession>A0A8K0PHP9</accession>
<feature type="region of interest" description="Disordered" evidence="3">
    <location>
        <begin position="394"/>
        <end position="420"/>
    </location>
</feature>
<feature type="domain" description="PH" evidence="5">
    <location>
        <begin position="689"/>
        <end position="841"/>
    </location>
</feature>
<dbReference type="GO" id="GO:0005886">
    <property type="term" value="C:plasma membrane"/>
    <property type="evidence" value="ECO:0007669"/>
    <property type="project" value="TreeGrafter"/>
</dbReference>
<dbReference type="Gene3D" id="2.30.29.30">
    <property type="entry name" value="Pleckstrin-homology domain (PH domain)/Phosphotyrosine-binding domain (PTB)"/>
    <property type="match status" value="1"/>
</dbReference>
<dbReference type="OrthoDB" id="73680at2759"/>
<dbReference type="CDD" id="cd11886">
    <property type="entry name" value="SH3_BOI"/>
    <property type="match status" value="1"/>
</dbReference>
<evidence type="ECO:0000259" key="5">
    <source>
        <dbReference type="PROSITE" id="PS50003"/>
    </source>
</evidence>
<name>A0A8K0PHP9_9PEZI</name>
<dbReference type="PROSITE" id="PS50003">
    <property type="entry name" value="PH_DOMAIN"/>
    <property type="match status" value="1"/>
</dbReference>
<keyword evidence="8" id="KW-1185">Reference proteome</keyword>
<dbReference type="InterPro" id="IPR035551">
    <property type="entry name" value="Boi1/2_SH3"/>
</dbReference>
<evidence type="ECO:0000259" key="4">
    <source>
        <dbReference type="PROSITE" id="PS50002"/>
    </source>
</evidence>
<dbReference type="PANTHER" id="PTHR12092">
    <property type="entry name" value="PLECKSTRIN"/>
    <property type="match status" value="1"/>
</dbReference>
<dbReference type="SUPFAM" id="SSF47769">
    <property type="entry name" value="SAM/Pointed domain"/>
    <property type="match status" value="1"/>
</dbReference>
<evidence type="ECO:0000313" key="8">
    <source>
        <dbReference type="Proteomes" id="UP000809789"/>
    </source>
</evidence>
<feature type="compositionally biased region" description="Low complexity" evidence="3">
    <location>
        <begin position="394"/>
        <end position="403"/>
    </location>
</feature>
<dbReference type="PROSITE" id="PS50002">
    <property type="entry name" value="SH3"/>
    <property type="match status" value="1"/>
</dbReference>
<evidence type="ECO:0000256" key="1">
    <source>
        <dbReference type="ARBA" id="ARBA00022443"/>
    </source>
</evidence>
<feature type="domain" description="SH3" evidence="4">
    <location>
        <begin position="14"/>
        <end position="78"/>
    </location>
</feature>
<protein>
    <recommendedName>
        <fullName evidence="9">Protein BOI2</fullName>
    </recommendedName>
</protein>
<feature type="region of interest" description="Disordered" evidence="3">
    <location>
        <begin position="524"/>
        <end position="546"/>
    </location>
</feature>
<evidence type="ECO:0000259" key="6">
    <source>
        <dbReference type="PROSITE" id="PS50105"/>
    </source>
</evidence>
<dbReference type="SMART" id="SM00233">
    <property type="entry name" value="PH"/>
    <property type="match status" value="1"/>
</dbReference>
<dbReference type="InterPro" id="IPR013761">
    <property type="entry name" value="SAM/pointed_sf"/>
</dbReference>
<feature type="compositionally biased region" description="Polar residues" evidence="3">
    <location>
        <begin position="639"/>
        <end position="651"/>
    </location>
</feature>
<dbReference type="Proteomes" id="UP000809789">
    <property type="component" value="Unassembled WGS sequence"/>
</dbReference>
<gene>
    <name evidence="7" type="ORF">KVT40_001905</name>
</gene>
<dbReference type="SUPFAM" id="SSF50729">
    <property type="entry name" value="PH domain-like"/>
    <property type="match status" value="1"/>
</dbReference>